<accession>A0ACB9I0Y8</accession>
<comment type="caution">
    <text evidence="1">The sequence shown here is derived from an EMBL/GenBank/DDBJ whole genome shotgun (WGS) entry which is preliminary data.</text>
</comment>
<name>A0ACB9I0Y8_9ASTR</name>
<reference evidence="1 2" key="2">
    <citation type="journal article" date="2022" name="Mol. Ecol. Resour.">
        <title>The genomes of chicory, endive, great burdock and yacon provide insights into Asteraceae paleo-polyploidization history and plant inulin production.</title>
        <authorList>
            <person name="Fan W."/>
            <person name="Wang S."/>
            <person name="Wang H."/>
            <person name="Wang A."/>
            <person name="Jiang F."/>
            <person name="Liu H."/>
            <person name="Zhao H."/>
            <person name="Xu D."/>
            <person name="Zhang Y."/>
        </authorList>
    </citation>
    <scope>NUCLEOTIDE SEQUENCE [LARGE SCALE GENOMIC DNA]</scope>
    <source>
        <strain evidence="2">cv. Yunnan</strain>
        <tissue evidence="1">Leaves</tissue>
    </source>
</reference>
<dbReference type="Proteomes" id="UP001056120">
    <property type="component" value="Linkage Group LG10"/>
</dbReference>
<reference evidence="2" key="1">
    <citation type="journal article" date="2022" name="Mol. Ecol. Resour.">
        <title>The genomes of chicory, endive, great burdock and yacon provide insights into Asteraceae palaeo-polyploidization history and plant inulin production.</title>
        <authorList>
            <person name="Fan W."/>
            <person name="Wang S."/>
            <person name="Wang H."/>
            <person name="Wang A."/>
            <person name="Jiang F."/>
            <person name="Liu H."/>
            <person name="Zhao H."/>
            <person name="Xu D."/>
            <person name="Zhang Y."/>
        </authorList>
    </citation>
    <scope>NUCLEOTIDE SEQUENCE [LARGE SCALE GENOMIC DNA]</scope>
    <source>
        <strain evidence="2">cv. Yunnan</strain>
    </source>
</reference>
<gene>
    <name evidence="1" type="ORF">L1987_29136</name>
</gene>
<sequence>MCSFRFRDTRQNSSRNWNHLMGNDLLGSGGLAPGGNARFDSFEQVESNSIGMIAWQWWAGANARFDSFEQVENEGEPEWRETHW</sequence>
<dbReference type="EMBL" id="CM042027">
    <property type="protein sequence ID" value="KAI3801035.1"/>
    <property type="molecule type" value="Genomic_DNA"/>
</dbReference>
<evidence type="ECO:0000313" key="1">
    <source>
        <dbReference type="EMBL" id="KAI3801035.1"/>
    </source>
</evidence>
<keyword evidence="2" id="KW-1185">Reference proteome</keyword>
<organism evidence="1 2">
    <name type="scientific">Smallanthus sonchifolius</name>
    <dbReference type="NCBI Taxonomy" id="185202"/>
    <lineage>
        <taxon>Eukaryota</taxon>
        <taxon>Viridiplantae</taxon>
        <taxon>Streptophyta</taxon>
        <taxon>Embryophyta</taxon>
        <taxon>Tracheophyta</taxon>
        <taxon>Spermatophyta</taxon>
        <taxon>Magnoliopsida</taxon>
        <taxon>eudicotyledons</taxon>
        <taxon>Gunneridae</taxon>
        <taxon>Pentapetalae</taxon>
        <taxon>asterids</taxon>
        <taxon>campanulids</taxon>
        <taxon>Asterales</taxon>
        <taxon>Asteraceae</taxon>
        <taxon>Asteroideae</taxon>
        <taxon>Heliantheae alliance</taxon>
        <taxon>Millerieae</taxon>
        <taxon>Smallanthus</taxon>
    </lineage>
</organism>
<protein>
    <submittedName>
        <fullName evidence="1">Uncharacterized protein</fullName>
    </submittedName>
</protein>
<proteinExistence type="predicted"/>
<evidence type="ECO:0000313" key="2">
    <source>
        <dbReference type="Proteomes" id="UP001056120"/>
    </source>
</evidence>